<proteinExistence type="inferred from homology"/>
<evidence type="ECO:0000256" key="4">
    <source>
        <dbReference type="RuleBase" id="RU003718"/>
    </source>
</evidence>
<keyword evidence="5" id="KW-0812">Transmembrane</keyword>
<comment type="subcellular location">
    <subcellularLocation>
        <location evidence="5">Membrane</location>
        <topology evidence="5">Single-pass membrane protein</topology>
    </subcellularLocation>
</comment>
<feature type="transmembrane region" description="Helical" evidence="5">
    <location>
        <begin position="474"/>
        <end position="500"/>
    </location>
</feature>
<comment type="caution">
    <text evidence="6">The sequence shown here is derived from an EMBL/GenBank/DDBJ whole genome shotgun (WGS) entry which is preliminary data.</text>
</comment>
<dbReference type="InterPro" id="IPR050271">
    <property type="entry name" value="UDP-glycosyltransferase"/>
</dbReference>
<sequence length="529" mass="60673">MKFLLNFIIILCILLALPVNCHRILGLFPHPGHSHFQFFHPIMKALAERGHEVTVVSEFPNKEPLENYHDEILTNQGTGLLNFVSLDNFKTQSVFQHFFEFFMLREWGKEACAKALNSSAIKNVLNKGRREPFDLIIVELFNTDCMMGVAHKLKAPVIGLSSCNILPWHFTQLGLPYETNFYPVTFLGASDKMSYTQRISNWFAFVYMNIMYKIFSQNDANKLLRQRFGDDFPDVSDLTKKVSMMFVNQHYSLSGAKHISPNIIELGGIHIEKPNSIDSKLQNLLDNAKNGVIYISWGSMVKADSLSELKREGILRALGKFKQLVLWKYENDTLPNQPSNVIIRKWMPQREILCHPNTRVFLTHGGLMGSSEAAYCGVPVVATPFYGDQFLNVAALENRAMGVILKYNDINEQTVHHSLRRVLDAKYRENAKKVQYSFKHRPMPPIETAVFWSEYVIASGGAHLVQPYTVYANWFIYSGLDIILTILSAILFFIGSWIYIIRKCFFRNKKLVDSKKSHQVSNDLLKKKN</sequence>
<name>A0A9J6C4S2_POLVA</name>
<keyword evidence="5" id="KW-0472">Membrane</keyword>
<reference evidence="6" key="1">
    <citation type="submission" date="2021-03" db="EMBL/GenBank/DDBJ databases">
        <title>Chromosome level genome of the anhydrobiotic midge Polypedilum vanderplanki.</title>
        <authorList>
            <person name="Yoshida Y."/>
            <person name="Kikawada T."/>
            <person name="Gusev O."/>
        </authorList>
    </citation>
    <scope>NUCLEOTIDE SEQUENCE</scope>
    <source>
        <strain evidence="6">NIAS01</strain>
        <tissue evidence="6">Whole body or cell culture</tissue>
    </source>
</reference>
<keyword evidence="7" id="KW-1185">Reference proteome</keyword>
<dbReference type="InterPro" id="IPR002213">
    <property type="entry name" value="UDP_glucos_trans"/>
</dbReference>
<dbReference type="SUPFAM" id="SSF53756">
    <property type="entry name" value="UDP-Glycosyltransferase/glycogen phosphorylase"/>
    <property type="match status" value="1"/>
</dbReference>
<evidence type="ECO:0000256" key="2">
    <source>
        <dbReference type="ARBA" id="ARBA00022676"/>
    </source>
</evidence>
<gene>
    <name evidence="6" type="ORF">PVAND_006655</name>
</gene>
<evidence type="ECO:0000313" key="6">
    <source>
        <dbReference type="EMBL" id="KAG5676848.1"/>
    </source>
</evidence>
<dbReference type="AlphaFoldDB" id="A0A9J6C4S2"/>
<evidence type="ECO:0000313" key="7">
    <source>
        <dbReference type="Proteomes" id="UP001107558"/>
    </source>
</evidence>
<protein>
    <recommendedName>
        <fullName evidence="5">UDP-glucuronosyltransferase</fullName>
        <ecNumber evidence="5">2.4.1.17</ecNumber>
    </recommendedName>
</protein>
<feature type="chain" id="PRO_5039961039" description="UDP-glucuronosyltransferase" evidence="5">
    <location>
        <begin position="22"/>
        <end position="529"/>
    </location>
</feature>
<dbReference type="CDD" id="cd03784">
    <property type="entry name" value="GT1_Gtf-like"/>
    <property type="match status" value="1"/>
</dbReference>
<keyword evidence="5" id="KW-0732">Signal</keyword>
<dbReference type="Proteomes" id="UP001107558">
    <property type="component" value="Chromosome 2"/>
</dbReference>
<feature type="signal peptide" evidence="5">
    <location>
        <begin position="1"/>
        <end position="21"/>
    </location>
</feature>
<dbReference type="EC" id="2.4.1.17" evidence="5"/>
<keyword evidence="5" id="KW-1133">Transmembrane helix</keyword>
<comment type="catalytic activity">
    <reaction evidence="5">
        <text>glucuronate acceptor + UDP-alpha-D-glucuronate = acceptor beta-D-glucuronoside + UDP + H(+)</text>
        <dbReference type="Rhea" id="RHEA:21032"/>
        <dbReference type="ChEBI" id="CHEBI:15378"/>
        <dbReference type="ChEBI" id="CHEBI:58052"/>
        <dbReference type="ChEBI" id="CHEBI:58223"/>
        <dbReference type="ChEBI" id="CHEBI:132367"/>
        <dbReference type="ChEBI" id="CHEBI:132368"/>
        <dbReference type="EC" id="2.4.1.17"/>
    </reaction>
</comment>
<dbReference type="OrthoDB" id="5835829at2759"/>
<dbReference type="GO" id="GO:0015020">
    <property type="term" value="F:glucuronosyltransferase activity"/>
    <property type="evidence" value="ECO:0007669"/>
    <property type="project" value="UniProtKB-EC"/>
</dbReference>
<dbReference type="FunFam" id="3.40.50.2000:FF:000144">
    <property type="entry name" value="UDP-glucuronosyltransferase"/>
    <property type="match status" value="1"/>
</dbReference>
<organism evidence="6 7">
    <name type="scientific">Polypedilum vanderplanki</name>
    <name type="common">Sleeping chironomid midge</name>
    <dbReference type="NCBI Taxonomy" id="319348"/>
    <lineage>
        <taxon>Eukaryota</taxon>
        <taxon>Metazoa</taxon>
        <taxon>Ecdysozoa</taxon>
        <taxon>Arthropoda</taxon>
        <taxon>Hexapoda</taxon>
        <taxon>Insecta</taxon>
        <taxon>Pterygota</taxon>
        <taxon>Neoptera</taxon>
        <taxon>Endopterygota</taxon>
        <taxon>Diptera</taxon>
        <taxon>Nematocera</taxon>
        <taxon>Chironomoidea</taxon>
        <taxon>Chironomidae</taxon>
        <taxon>Chironominae</taxon>
        <taxon>Polypedilum</taxon>
        <taxon>Polypedilum</taxon>
    </lineage>
</organism>
<accession>A0A9J6C4S2</accession>
<keyword evidence="2 4" id="KW-0328">Glycosyltransferase</keyword>
<dbReference type="GO" id="GO:0016020">
    <property type="term" value="C:membrane"/>
    <property type="evidence" value="ECO:0007669"/>
    <property type="project" value="UniProtKB-SubCell"/>
</dbReference>
<dbReference type="PROSITE" id="PS00375">
    <property type="entry name" value="UDPGT"/>
    <property type="match status" value="1"/>
</dbReference>
<dbReference type="PANTHER" id="PTHR48043:SF114">
    <property type="entry name" value="IP04436P-RELATED"/>
    <property type="match status" value="1"/>
</dbReference>
<comment type="similarity">
    <text evidence="1 4">Belongs to the UDP-glycosyltransferase family.</text>
</comment>
<dbReference type="Gene3D" id="3.40.50.2000">
    <property type="entry name" value="Glycogen Phosphorylase B"/>
    <property type="match status" value="2"/>
</dbReference>
<dbReference type="FunFam" id="3.40.50.2000:FF:000050">
    <property type="entry name" value="UDP-glucuronosyltransferase"/>
    <property type="match status" value="1"/>
</dbReference>
<evidence type="ECO:0000256" key="1">
    <source>
        <dbReference type="ARBA" id="ARBA00009995"/>
    </source>
</evidence>
<evidence type="ECO:0000256" key="3">
    <source>
        <dbReference type="ARBA" id="ARBA00022679"/>
    </source>
</evidence>
<evidence type="ECO:0000256" key="5">
    <source>
        <dbReference type="RuleBase" id="RU362059"/>
    </source>
</evidence>
<dbReference type="PANTHER" id="PTHR48043">
    <property type="entry name" value="EG:EG0003.4 PROTEIN-RELATED"/>
    <property type="match status" value="1"/>
</dbReference>
<keyword evidence="3 4" id="KW-0808">Transferase</keyword>
<dbReference type="EMBL" id="JADBJN010000002">
    <property type="protein sequence ID" value="KAG5676848.1"/>
    <property type="molecule type" value="Genomic_DNA"/>
</dbReference>
<dbReference type="InterPro" id="IPR035595">
    <property type="entry name" value="UDP_glycos_trans_CS"/>
</dbReference>
<dbReference type="Pfam" id="PF00201">
    <property type="entry name" value="UDPGT"/>
    <property type="match status" value="1"/>
</dbReference>